<dbReference type="InterPro" id="IPR003439">
    <property type="entry name" value="ABC_transporter-like_ATP-bd"/>
</dbReference>
<organism evidence="6 7">
    <name type="scientific">Desulfosporosinus fructosivorans</name>
    <dbReference type="NCBI Taxonomy" id="2018669"/>
    <lineage>
        <taxon>Bacteria</taxon>
        <taxon>Bacillati</taxon>
        <taxon>Bacillota</taxon>
        <taxon>Clostridia</taxon>
        <taxon>Eubacteriales</taxon>
        <taxon>Desulfitobacteriaceae</taxon>
        <taxon>Desulfosporosinus</taxon>
    </lineage>
</organism>
<dbReference type="SMART" id="SM00382">
    <property type="entry name" value="AAA"/>
    <property type="match status" value="1"/>
</dbReference>
<reference evidence="6 7" key="1">
    <citation type="submission" date="2019-03" db="EMBL/GenBank/DDBJ databases">
        <title>Draft Genome Sequence of Desulfosporosinus fructosivorans Strain 63.6F, Isolated from Marine Sediment in the Baltic Sea.</title>
        <authorList>
            <person name="Hausmann B."/>
            <person name="Vandieken V."/>
            <person name="Pjevac P."/>
            <person name="Schreck K."/>
            <person name="Herbold C.W."/>
            <person name="Loy A."/>
        </authorList>
    </citation>
    <scope>NUCLEOTIDE SEQUENCE [LARGE SCALE GENOMIC DNA]</scope>
    <source>
        <strain evidence="6 7">63.6F</strain>
    </source>
</reference>
<dbReference type="InterPro" id="IPR050153">
    <property type="entry name" value="Metal_Ion_Import_ABC"/>
</dbReference>
<keyword evidence="7" id="KW-1185">Reference proteome</keyword>
<dbReference type="SUPFAM" id="SSF52540">
    <property type="entry name" value="P-loop containing nucleoside triphosphate hydrolases"/>
    <property type="match status" value="1"/>
</dbReference>
<evidence type="ECO:0000256" key="3">
    <source>
        <dbReference type="ARBA" id="ARBA00022741"/>
    </source>
</evidence>
<dbReference type="PANTHER" id="PTHR42734:SF17">
    <property type="entry name" value="METAL TRANSPORT SYSTEM ATP-BINDING PROTEIN TM_0124-RELATED"/>
    <property type="match status" value="1"/>
</dbReference>
<dbReference type="PROSITE" id="PS00211">
    <property type="entry name" value="ABC_TRANSPORTER_1"/>
    <property type="match status" value="1"/>
</dbReference>
<gene>
    <name evidence="6" type="ORF">E4K67_10590</name>
</gene>
<evidence type="ECO:0000313" key="6">
    <source>
        <dbReference type="EMBL" id="TGE38662.1"/>
    </source>
</evidence>
<keyword evidence="4 6" id="KW-0067">ATP-binding</keyword>
<evidence type="ECO:0000256" key="2">
    <source>
        <dbReference type="ARBA" id="ARBA00022448"/>
    </source>
</evidence>
<dbReference type="GO" id="GO:0005524">
    <property type="term" value="F:ATP binding"/>
    <property type="evidence" value="ECO:0007669"/>
    <property type="project" value="UniProtKB-KW"/>
</dbReference>
<dbReference type="InterPro" id="IPR003593">
    <property type="entry name" value="AAA+_ATPase"/>
</dbReference>
<dbReference type="Pfam" id="PF00005">
    <property type="entry name" value="ABC_tran"/>
    <property type="match status" value="1"/>
</dbReference>
<evidence type="ECO:0000256" key="4">
    <source>
        <dbReference type="ARBA" id="ARBA00022840"/>
    </source>
</evidence>
<name>A0A4Z0R6I8_9FIRM</name>
<keyword evidence="2" id="KW-0813">Transport</keyword>
<dbReference type="PROSITE" id="PS50893">
    <property type="entry name" value="ABC_TRANSPORTER_2"/>
    <property type="match status" value="1"/>
</dbReference>
<dbReference type="InterPro" id="IPR027417">
    <property type="entry name" value="P-loop_NTPase"/>
</dbReference>
<dbReference type="GO" id="GO:0016887">
    <property type="term" value="F:ATP hydrolysis activity"/>
    <property type="evidence" value="ECO:0007669"/>
    <property type="project" value="InterPro"/>
</dbReference>
<dbReference type="EMBL" id="SPQQ01000003">
    <property type="protein sequence ID" value="TGE38662.1"/>
    <property type="molecule type" value="Genomic_DNA"/>
</dbReference>
<sequence>MIQPKCNHSSQGTSCQCGLCCTKITNFGVSRGGTEILRDVNLHIHCGDLTAIIGPNGAGKSTLLKAILGEIPHTGELQFLDAKNKGTTKPSMGYVPQKLDLDSSSPTSVLDLFAAAHTRVPIWFSYPQRIRERVRETLARTQAEHLINKRLGALSGGELQRVLLALALDPIPHLLLLDEPVSGIDQKGLELFYKTVSILRKDYDLSIILVSHDLNLVAEYADRVAFVDHKTIECSGTPQEVFSNDKVVQAFGLDWSDRYLRTEKDRVDNALMV</sequence>
<dbReference type="AlphaFoldDB" id="A0A4Z0R6I8"/>
<dbReference type="Proteomes" id="UP000298460">
    <property type="component" value="Unassembled WGS sequence"/>
</dbReference>
<accession>A0A4Z0R6I8</accession>
<comment type="similarity">
    <text evidence="1">Belongs to the ABC transporter superfamily.</text>
</comment>
<evidence type="ECO:0000256" key="1">
    <source>
        <dbReference type="ARBA" id="ARBA00005417"/>
    </source>
</evidence>
<evidence type="ECO:0000313" key="7">
    <source>
        <dbReference type="Proteomes" id="UP000298460"/>
    </source>
</evidence>
<proteinExistence type="inferred from homology"/>
<comment type="caution">
    <text evidence="6">The sequence shown here is derived from an EMBL/GenBank/DDBJ whole genome shotgun (WGS) entry which is preliminary data.</text>
</comment>
<dbReference type="OrthoDB" id="9806726at2"/>
<keyword evidence="3" id="KW-0547">Nucleotide-binding</keyword>
<feature type="domain" description="ABC transporter" evidence="5">
    <location>
        <begin position="22"/>
        <end position="254"/>
    </location>
</feature>
<dbReference type="InterPro" id="IPR017871">
    <property type="entry name" value="ABC_transporter-like_CS"/>
</dbReference>
<evidence type="ECO:0000259" key="5">
    <source>
        <dbReference type="PROSITE" id="PS50893"/>
    </source>
</evidence>
<protein>
    <submittedName>
        <fullName evidence="6">Metal ABC transporter ATP-binding protein</fullName>
    </submittedName>
</protein>
<dbReference type="PANTHER" id="PTHR42734">
    <property type="entry name" value="METAL TRANSPORT SYSTEM ATP-BINDING PROTEIN TM_0124-RELATED"/>
    <property type="match status" value="1"/>
</dbReference>
<dbReference type="Gene3D" id="3.40.50.300">
    <property type="entry name" value="P-loop containing nucleotide triphosphate hydrolases"/>
    <property type="match status" value="1"/>
</dbReference>